<proteinExistence type="predicted"/>
<dbReference type="RefSeq" id="WP_147839115.1">
    <property type="nucleotide sequence ID" value="NZ_VOUP01000024.1"/>
</dbReference>
<gene>
    <name evidence="1" type="ORF">FOT63_23760</name>
</gene>
<name>A0A9X9BYC9_9GAMM</name>
<protein>
    <submittedName>
        <fullName evidence="1">Uncharacterized protein</fullName>
    </submittedName>
</protein>
<accession>A0A9X9BYC9</accession>
<evidence type="ECO:0000313" key="2">
    <source>
        <dbReference type="Proteomes" id="UP000321307"/>
    </source>
</evidence>
<reference evidence="1 2" key="1">
    <citation type="submission" date="2019-07" db="EMBL/GenBank/DDBJ databases">
        <title>Serratia strains were isolated from fresh produce.</title>
        <authorList>
            <person name="Cho G.-S."/>
            <person name="Stein M."/>
            <person name="Lee W."/>
            <person name="Suh S.H."/>
            <person name="Franz C.M.A.P."/>
        </authorList>
    </citation>
    <scope>NUCLEOTIDE SEQUENCE [LARGE SCALE GENOMIC DNA]</scope>
    <source>
        <strain evidence="1 2">S17</strain>
    </source>
</reference>
<dbReference type="AlphaFoldDB" id="A0A9X9BYC9"/>
<dbReference type="EMBL" id="VOUP01000024">
    <property type="protein sequence ID" value="TXE24491.1"/>
    <property type="molecule type" value="Genomic_DNA"/>
</dbReference>
<evidence type="ECO:0000313" key="1">
    <source>
        <dbReference type="EMBL" id="TXE24491.1"/>
    </source>
</evidence>
<organism evidence="1 2">
    <name type="scientific">Serratia ureilytica</name>
    <dbReference type="NCBI Taxonomy" id="300181"/>
    <lineage>
        <taxon>Bacteria</taxon>
        <taxon>Pseudomonadati</taxon>
        <taxon>Pseudomonadota</taxon>
        <taxon>Gammaproteobacteria</taxon>
        <taxon>Enterobacterales</taxon>
        <taxon>Yersiniaceae</taxon>
        <taxon>Serratia</taxon>
    </lineage>
</organism>
<sequence>MEINIRKSPSYGSASWRSVEVKEDGTKISFDVSVGDELKKFHEALLDAAFGDMEMDEIVSYLTANGYADEIIERYEEEKSEAA</sequence>
<dbReference type="Proteomes" id="UP000321307">
    <property type="component" value="Unassembled WGS sequence"/>
</dbReference>
<comment type="caution">
    <text evidence="1">The sequence shown here is derived from an EMBL/GenBank/DDBJ whole genome shotgun (WGS) entry which is preliminary data.</text>
</comment>